<keyword evidence="3" id="KW-0804">Transcription</keyword>
<dbReference type="Proteomes" id="UP001597417">
    <property type="component" value="Unassembled WGS sequence"/>
</dbReference>
<sequence>MASTFAVLAEPRRREILDLLRGGERPVGDLVDRLALTQPAVSKHLKILLDAGLVDVRRDSQRRYYRLRPEPLAEIDEWLAPYRRLWQDSFDALERHLDAMPDTTKES</sequence>
<feature type="domain" description="HTH arsR-type" evidence="4">
    <location>
        <begin position="1"/>
        <end position="87"/>
    </location>
</feature>
<evidence type="ECO:0000259" key="4">
    <source>
        <dbReference type="PROSITE" id="PS50987"/>
    </source>
</evidence>
<dbReference type="NCBIfam" id="NF033788">
    <property type="entry name" value="HTH_metalloreg"/>
    <property type="match status" value="1"/>
</dbReference>
<dbReference type="Gene3D" id="1.10.10.10">
    <property type="entry name" value="Winged helix-like DNA-binding domain superfamily/Winged helix DNA-binding domain"/>
    <property type="match status" value="1"/>
</dbReference>
<accession>A0ABW5G7N4</accession>
<dbReference type="RefSeq" id="WP_378271013.1">
    <property type="nucleotide sequence ID" value="NZ_JBHUKR010000024.1"/>
</dbReference>
<gene>
    <name evidence="5" type="ORF">ACFSXZ_37835</name>
</gene>
<dbReference type="PANTHER" id="PTHR33154:SF33">
    <property type="entry name" value="TRANSCRIPTIONAL REPRESSOR SDPR"/>
    <property type="match status" value="1"/>
</dbReference>
<evidence type="ECO:0000256" key="3">
    <source>
        <dbReference type="ARBA" id="ARBA00023163"/>
    </source>
</evidence>
<dbReference type="SMART" id="SM00418">
    <property type="entry name" value="HTH_ARSR"/>
    <property type="match status" value="1"/>
</dbReference>
<dbReference type="Pfam" id="PF01022">
    <property type="entry name" value="HTH_5"/>
    <property type="match status" value="1"/>
</dbReference>
<keyword evidence="2" id="KW-0238">DNA-binding</keyword>
<dbReference type="PANTHER" id="PTHR33154">
    <property type="entry name" value="TRANSCRIPTIONAL REGULATOR, ARSR FAMILY"/>
    <property type="match status" value="1"/>
</dbReference>
<protein>
    <submittedName>
        <fullName evidence="5">ArsR/SmtB family transcription factor</fullName>
    </submittedName>
</protein>
<proteinExistence type="predicted"/>
<evidence type="ECO:0000256" key="2">
    <source>
        <dbReference type="ARBA" id="ARBA00023125"/>
    </source>
</evidence>
<evidence type="ECO:0000313" key="5">
    <source>
        <dbReference type="EMBL" id="MFD2422107.1"/>
    </source>
</evidence>
<dbReference type="PROSITE" id="PS50987">
    <property type="entry name" value="HTH_ARSR_2"/>
    <property type="match status" value="1"/>
</dbReference>
<evidence type="ECO:0000313" key="6">
    <source>
        <dbReference type="Proteomes" id="UP001597417"/>
    </source>
</evidence>
<keyword evidence="6" id="KW-1185">Reference proteome</keyword>
<dbReference type="PRINTS" id="PR00778">
    <property type="entry name" value="HTHARSR"/>
</dbReference>
<dbReference type="InterPro" id="IPR036388">
    <property type="entry name" value="WH-like_DNA-bd_sf"/>
</dbReference>
<keyword evidence="1" id="KW-0805">Transcription regulation</keyword>
<evidence type="ECO:0000256" key="1">
    <source>
        <dbReference type="ARBA" id="ARBA00023015"/>
    </source>
</evidence>
<dbReference type="InterPro" id="IPR001845">
    <property type="entry name" value="HTH_ArsR_DNA-bd_dom"/>
</dbReference>
<dbReference type="InterPro" id="IPR051081">
    <property type="entry name" value="HTH_MetalResp_TranReg"/>
</dbReference>
<dbReference type="InterPro" id="IPR036390">
    <property type="entry name" value="WH_DNA-bd_sf"/>
</dbReference>
<dbReference type="InterPro" id="IPR011991">
    <property type="entry name" value="ArsR-like_HTH"/>
</dbReference>
<comment type="caution">
    <text evidence="5">The sequence shown here is derived from an EMBL/GenBank/DDBJ whole genome shotgun (WGS) entry which is preliminary data.</text>
</comment>
<name>A0ABW5G7N4_9PSEU</name>
<dbReference type="EMBL" id="JBHUKR010000024">
    <property type="protein sequence ID" value="MFD2422107.1"/>
    <property type="molecule type" value="Genomic_DNA"/>
</dbReference>
<dbReference type="SUPFAM" id="SSF46785">
    <property type="entry name" value="Winged helix' DNA-binding domain"/>
    <property type="match status" value="1"/>
</dbReference>
<organism evidence="5 6">
    <name type="scientific">Amycolatopsis pigmentata</name>
    <dbReference type="NCBI Taxonomy" id="450801"/>
    <lineage>
        <taxon>Bacteria</taxon>
        <taxon>Bacillati</taxon>
        <taxon>Actinomycetota</taxon>
        <taxon>Actinomycetes</taxon>
        <taxon>Pseudonocardiales</taxon>
        <taxon>Pseudonocardiaceae</taxon>
        <taxon>Amycolatopsis</taxon>
    </lineage>
</organism>
<reference evidence="6" key="1">
    <citation type="journal article" date="2019" name="Int. J. Syst. Evol. Microbiol.">
        <title>The Global Catalogue of Microorganisms (GCM) 10K type strain sequencing project: providing services to taxonomists for standard genome sequencing and annotation.</title>
        <authorList>
            <consortium name="The Broad Institute Genomics Platform"/>
            <consortium name="The Broad Institute Genome Sequencing Center for Infectious Disease"/>
            <person name="Wu L."/>
            <person name="Ma J."/>
        </authorList>
    </citation>
    <scope>NUCLEOTIDE SEQUENCE [LARGE SCALE GENOMIC DNA]</scope>
    <source>
        <strain evidence="6">CGMCC 4.7645</strain>
    </source>
</reference>
<dbReference type="CDD" id="cd00090">
    <property type="entry name" value="HTH_ARSR"/>
    <property type="match status" value="1"/>
</dbReference>